<dbReference type="InterPro" id="IPR000014">
    <property type="entry name" value="PAS"/>
</dbReference>
<dbReference type="SMART" id="SM00911">
    <property type="entry name" value="HWE_HK"/>
    <property type="match status" value="1"/>
</dbReference>
<proteinExistence type="predicted"/>
<keyword evidence="3" id="KW-0597">Phosphoprotein</keyword>
<dbReference type="InterPro" id="IPR036890">
    <property type="entry name" value="HATPase_C_sf"/>
</dbReference>
<feature type="domain" description="PAS" evidence="8">
    <location>
        <begin position="25"/>
        <end position="82"/>
    </location>
</feature>
<keyword evidence="5" id="KW-0547">Nucleotide-binding</keyword>
<keyword evidence="12" id="KW-1185">Reference proteome</keyword>
<protein>
    <recommendedName>
        <fullName evidence="2">histidine kinase</fullName>
        <ecNumber evidence="2">2.7.13.3</ecNumber>
    </recommendedName>
</protein>
<dbReference type="SMART" id="SM00091">
    <property type="entry name" value="PAS"/>
    <property type="match status" value="1"/>
</dbReference>
<evidence type="ECO:0000256" key="6">
    <source>
        <dbReference type="ARBA" id="ARBA00022777"/>
    </source>
</evidence>
<keyword evidence="6" id="KW-0418">Kinase</keyword>
<keyword evidence="7" id="KW-0067">ATP-binding</keyword>
<dbReference type="EC" id="2.7.13.3" evidence="2"/>
<evidence type="ECO:0000313" key="9">
    <source>
        <dbReference type="EMBL" id="AYV48600.1"/>
    </source>
</evidence>
<evidence type="ECO:0000313" key="10">
    <source>
        <dbReference type="EMBL" id="PLR08684.1"/>
    </source>
</evidence>
<dbReference type="PANTHER" id="PTHR41523:SF7">
    <property type="entry name" value="HISTIDINE KINASE"/>
    <property type="match status" value="1"/>
</dbReference>
<evidence type="ECO:0000256" key="2">
    <source>
        <dbReference type="ARBA" id="ARBA00012438"/>
    </source>
</evidence>
<dbReference type="InterPro" id="IPR035965">
    <property type="entry name" value="PAS-like_dom_sf"/>
</dbReference>
<dbReference type="CDD" id="cd00130">
    <property type="entry name" value="PAS"/>
    <property type="match status" value="1"/>
</dbReference>
<organism evidence="10 11">
    <name type="scientific">Caulobacter flavus</name>
    <dbReference type="NCBI Taxonomy" id="1679497"/>
    <lineage>
        <taxon>Bacteria</taxon>
        <taxon>Pseudomonadati</taxon>
        <taxon>Pseudomonadota</taxon>
        <taxon>Alphaproteobacteria</taxon>
        <taxon>Caulobacterales</taxon>
        <taxon>Caulobacteraceae</taxon>
        <taxon>Caulobacter</taxon>
    </lineage>
</organism>
<dbReference type="Gene3D" id="3.30.450.20">
    <property type="entry name" value="PAS domain"/>
    <property type="match status" value="1"/>
</dbReference>
<dbReference type="EMBL" id="PJRQ01000041">
    <property type="protein sequence ID" value="PLR08684.1"/>
    <property type="molecule type" value="Genomic_DNA"/>
</dbReference>
<evidence type="ECO:0000256" key="5">
    <source>
        <dbReference type="ARBA" id="ARBA00022741"/>
    </source>
</evidence>
<evidence type="ECO:0000256" key="1">
    <source>
        <dbReference type="ARBA" id="ARBA00000085"/>
    </source>
</evidence>
<evidence type="ECO:0000313" key="12">
    <source>
        <dbReference type="Proteomes" id="UP000281192"/>
    </source>
</evidence>
<reference evidence="9 12" key="2">
    <citation type="submission" date="2018-01" db="EMBL/GenBank/DDBJ databases">
        <title>Complete genome sequence of Caulobacter flavus RHGG3.</title>
        <authorList>
            <person name="Yang E."/>
        </authorList>
    </citation>
    <scope>NUCLEOTIDE SEQUENCE [LARGE SCALE GENOMIC DNA]</scope>
    <source>
        <strain evidence="9 12">RHGG3</strain>
    </source>
</reference>
<dbReference type="Proteomes" id="UP000234483">
    <property type="component" value="Unassembled WGS sequence"/>
</dbReference>
<comment type="catalytic activity">
    <reaction evidence="1">
        <text>ATP + protein L-histidine = ADP + protein N-phospho-L-histidine.</text>
        <dbReference type="EC" id="2.7.13.3"/>
    </reaction>
</comment>
<evidence type="ECO:0000256" key="7">
    <source>
        <dbReference type="ARBA" id="ARBA00022840"/>
    </source>
</evidence>
<gene>
    <name evidence="9" type="ORF">C1707_21350</name>
    <name evidence="10" type="ORF">CFHF_19715</name>
</gene>
<evidence type="ECO:0000256" key="3">
    <source>
        <dbReference type="ARBA" id="ARBA00022553"/>
    </source>
</evidence>
<dbReference type="Pfam" id="PF13426">
    <property type="entry name" value="PAS_9"/>
    <property type="match status" value="1"/>
</dbReference>
<reference evidence="10 11" key="1">
    <citation type="submission" date="2017-12" db="EMBL/GenBank/DDBJ databases">
        <title>The genome sequence of Caulobacter flavus CGMCC1 15093.</title>
        <authorList>
            <person name="Gao J."/>
            <person name="Mao X."/>
            <person name="Sun J."/>
        </authorList>
    </citation>
    <scope>NUCLEOTIDE SEQUENCE [LARGE SCALE GENOMIC DNA]</scope>
    <source>
        <strain evidence="10 11">CGMCC1 15093</strain>
    </source>
</reference>
<dbReference type="Gene3D" id="3.30.565.10">
    <property type="entry name" value="Histidine kinase-like ATPase, C-terminal domain"/>
    <property type="match status" value="1"/>
</dbReference>
<evidence type="ECO:0000259" key="8">
    <source>
        <dbReference type="PROSITE" id="PS50112"/>
    </source>
</evidence>
<name>A0A2N5CP19_9CAUL</name>
<dbReference type="OrthoDB" id="9760752at2"/>
<dbReference type="AlphaFoldDB" id="A0A2N5CP19"/>
<dbReference type="EMBL" id="CP026100">
    <property type="protein sequence ID" value="AYV48600.1"/>
    <property type="molecule type" value="Genomic_DNA"/>
</dbReference>
<dbReference type="NCBIfam" id="TIGR00229">
    <property type="entry name" value="sensory_box"/>
    <property type="match status" value="1"/>
</dbReference>
<evidence type="ECO:0000256" key="4">
    <source>
        <dbReference type="ARBA" id="ARBA00022679"/>
    </source>
</evidence>
<dbReference type="Proteomes" id="UP000281192">
    <property type="component" value="Chromosome"/>
</dbReference>
<accession>A0A2N5CP19</accession>
<dbReference type="Pfam" id="PF07536">
    <property type="entry name" value="HWE_HK"/>
    <property type="match status" value="1"/>
</dbReference>
<dbReference type="PANTHER" id="PTHR41523">
    <property type="entry name" value="TWO-COMPONENT SYSTEM SENSOR PROTEIN"/>
    <property type="match status" value="1"/>
</dbReference>
<dbReference type="SUPFAM" id="SSF55785">
    <property type="entry name" value="PYP-like sensor domain (PAS domain)"/>
    <property type="match status" value="1"/>
</dbReference>
<dbReference type="GO" id="GO:0004673">
    <property type="term" value="F:protein histidine kinase activity"/>
    <property type="evidence" value="ECO:0007669"/>
    <property type="project" value="UniProtKB-EC"/>
</dbReference>
<evidence type="ECO:0000313" key="11">
    <source>
        <dbReference type="Proteomes" id="UP000234483"/>
    </source>
</evidence>
<keyword evidence="4" id="KW-0808">Transferase</keyword>
<dbReference type="InterPro" id="IPR011102">
    <property type="entry name" value="Sig_transdc_His_kinase_HWE"/>
</dbReference>
<dbReference type="PROSITE" id="PS50112">
    <property type="entry name" value="PAS"/>
    <property type="match status" value="1"/>
</dbReference>
<dbReference type="GO" id="GO:0005524">
    <property type="term" value="F:ATP binding"/>
    <property type="evidence" value="ECO:0007669"/>
    <property type="project" value="UniProtKB-KW"/>
</dbReference>
<dbReference type="KEGG" id="cfh:C1707_21350"/>
<sequence>MIGSPVLTDPALAALIIENAWDFAIITLTPDGMITSWSPGAERITGYTPRAAIGQSVDILLTAPDLAAGVGALEISTAFNRGRAEDSRWHVRRDKEWFWANGVMVPFQHAGECALLKIMRDETPAKLAAEHRILLLNELNHRIKNTLATVQSVTEQTLRAGGVAASTRQSLTGRLMALSKVHDVLTQESWASADLAEVVGKAVAPFQVAEPVIGISGPPVRLSPNLAVAISLALHELATNANKFGALNRPGGRVEVSWTDAHDGEGQRFLNFLWQESGGPPVSSPERRGFGARLLSRVFADARGEARLDFAASGVCCVITLPLSEDGETPILKVAQDPRGLAF</sequence>